<keyword evidence="2" id="KW-0378">Hydrolase</keyword>
<accession>A0A9Q8LHN0</accession>
<evidence type="ECO:0000313" key="6">
    <source>
        <dbReference type="EMBL" id="UJO17660.1"/>
    </source>
</evidence>
<dbReference type="InterPro" id="IPR040919">
    <property type="entry name" value="Asparaginase_C"/>
</dbReference>
<dbReference type="GO" id="GO:0009066">
    <property type="term" value="P:aspartate family amino acid metabolic process"/>
    <property type="evidence" value="ECO:0007669"/>
    <property type="project" value="UniProtKB-ARBA"/>
</dbReference>
<feature type="domain" description="L-asparaginase N-terminal" evidence="4">
    <location>
        <begin position="38"/>
        <end position="255"/>
    </location>
</feature>
<dbReference type="PANTHER" id="PTHR11707">
    <property type="entry name" value="L-ASPARAGINASE"/>
    <property type="match status" value="1"/>
</dbReference>
<dbReference type="CDD" id="cd08963">
    <property type="entry name" value="L-asparaginase_I"/>
    <property type="match status" value="1"/>
</dbReference>
<dbReference type="RefSeq" id="XP_047762026.1">
    <property type="nucleotide sequence ID" value="XM_047905661.1"/>
</dbReference>
<dbReference type="PIRSF" id="PIRSF001220">
    <property type="entry name" value="L-ASNase_gatD"/>
    <property type="match status" value="1"/>
</dbReference>
<dbReference type="InterPro" id="IPR036152">
    <property type="entry name" value="Asp/glu_Ase-like_sf"/>
</dbReference>
<dbReference type="PROSITE" id="PS00917">
    <property type="entry name" value="ASN_GLN_ASE_2"/>
    <property type="match status" value="1"/>
</dbReference>
<evidence type="ECO:0000313" key="7">
    <source>
        <dbReference type="Proteomes" id="UP000756132"/>
    </source>
</evidence>
<feature type="active site" evidence="3">
    <location>
        <position position="152"/>
    </location>
</feature>
<dbReference type="SUPFAM" id="SSF53774">
    <property type="entry name" value="Glutaminase/Asparaginase"/>
    <property type="match status" value="1"/>
</dbReference>
<dbReference type="Pfam" id="PF00710">
    <property type="entry name" value="Asparaginase"/>
    <property type="match status" value="1"/>
</dbReference>
<dbReference type="InterPro" id="IPR037152">
    <property type="entry name" value="L-asparaginase_N_sf"/>
</dbReference>
<name>A0A9Q8LHN0_PASFU</name>
<dbReference type="PIRSF" id="PIRSF500176">
    <property type="entry name" value="L_ASNase"/>
    <property type="match status" value="1"/>
</dbReference>
<evidence type="ECO:0000256" key="2">
    <source>
        <dbReference type="ARBA" id="ARBA00022801"/>
    </source>
</evidence>
<protein>
    <recommendedName>
        <fullName evidence="1">asparaginase</fullName>
        <ecNumber evidence="1">3.5.1.1</ecNumber>
    </recommendedName>
</protein>
<dbReference type="InterPro" id="IPR041725">
    <property type="entry name" value="L-asparaginase_I"/>
</dbReference>
<proteinExistence type="predicted"/>
<dbReference type="PROSITE" id="PS51732">
    <property type="entry name" value="ASN_GLN_ASE_3"/>
    <property type="match status" value="1"/>
</dbReference>
<dbReference type="AlphaFoldDB" id="A0A9Q8LHN0"/>
<dbReference type="GeneID" id="71986391"/>
<organism evidence="6 7">
    <name type="scientific">Passalora fulva</name>
    <name type="common">Tomato leaf mold</name>
    <name type="synonym">Cladosporium fulvum</name>
    <dbReference type="NCBI Taxonomy" id="5499"/>
    <lineage>
        <taxon>Eukaryota</taxon>
        <taxon>Fungi</taxon>
        <taxon>Dikarya</taxon>
        <taxon>Ascomycota</taxon>
        <taxon>Pezizomycotina</taxon>
        <taxon>Dothideomycetes</taxon>
        <taxon>Dothideomycetidae</taxon>
        <taxon>Mycosphaerellales</taxon>
        <taxon>Mycosphaerellaceae</taxon>
        <taxon>Fulvia</taxon>
    </lineage>
</organism>
<gene>
    <name evidence="6" type="ORF">CLAFUR5_06513</name>
</gene>
<dbReference type="KEGG" id="ffu:CLAFUR5_06513"/>
<dbReference type="GO" id="GO:0004067">
    <property type="term" value="F:asparaginase activity"/>
    <property type="evidence" value="ECO:0007669"/>
    <property type="project" value="UniProtKB-UniRule"/>
</dbReference>
<dbReference type="PANTHER" id="PTHR11707:SF28">
    <property type="entry name" value="60 KDA LYSOPHOSPHOLIPASE"/>
    <property type="match status" value="1"/>
</dbReference>
<keyword evidence="7" id="KW-1185">Reference proteome</keyword>
<evidence type="ECO:0000256" key="1">
    <source>
        <dbReference type="ARBA" id="ARBA00012920"/>
    </source>
</evidence>
<feature type="domain" description="Asparaginase/glutaminase C-terminal" evidence="5">
    <location>
        <begin position="279"/>
        <end position="389"/>
    </location>
</feature>
<dbReference type="EMBL" id="CP090167">
    <property type="protein sequence ID" value="UJO17660.1"/>
    <property type="molecule type" value="Genomic_DNA"/>
</dbReference>
<dbReference type="EC" id="3.5.1.1" evidence="1"/>
<dbReference type="FunFam" id="3.40.50.40:FF:000001">
    <property type="entry name" value="L-asparaginase 1"/>
    <property type="match status" value="1"/>
</dbReference>
<dbReference type="Proteomes" id="UP000756132">
    <property type="component" value="Chromosome 5"/>
</dbReference>
<dbReference type="InterPro" id="IPR027473">
    <property type="entry name" value="L-asparaginase_C"/>
</dbReference>
<dbReference type="Pfam" id="PF17763">
    <property type="entry name" value="Asparaginase_C"/>
    <property type="match status" value="1"/>
</dbReference>
<reference evidence="6" key="1">
    <citation type="submission" date="2021-12" db="EMBL/GenBank/DDBJ databases">
        <authorList>
            <person name="Zaccaron A."/>
            <person name="Stergiopoulos I."/>
        </authorList>
    </citation>
    <scope>NUCLEOTIDE SEQUENCE</scope>
    <source>
        <strain evidence="6">Race5_Kim</strain>
    </source>
</reference>
<dbReference type="OrthoDB" id="542841at2759"/>
<dbReference type="OMA" id="AEVKLMY"/>
<dbReference type="Gene3D" id="3.40.50.1170">
    <property type="entry name" value="L-asparaginase, N-terminal domain"/>
    <property type="match status" value="1"/>
</dbReference>
<dbReference type="PRINTS" id="PR00139">
    <property type="entry name" value="ASNGLNASE"/>
</dbReference>
<dbReference type="InterPro" id="IPR027475">
    <property type="entry name" value="Asparaginase/glutaminase_AS2"/>
</dbReference>
<dbReference type="InterPro" id="IPR006034">
    <property type="entry name" value="Asparaginase/glutaminase-like"/>
</dbReference>
<sequence length="445" mass="48416">MSSGIYRLLHFVSTNRERYQNNKGMADGDKTPPYEPSILLIVAGGTICMQDSEDGLVTSKLFLDEVLSPRPMFNDGTPVPVQKIIDEHGIERDAPSLRLPRDRNGANVRCTVLEFNPLLDSSTAHSPTWNQLTRTIRSNEDNYDAFVICHGTDTLSYTSAALSFMLMPNLEKTVVLTGAQRSMFFADSDGSDNLLGSIVLASHLRIPEVCVYFGHKLLRGTRITKISASSYSGFESPNAGPLATVSETGITVHYDNLLHPDEEHLKKTTKTFNEIDSSKVLVLKVWPGITADVVECMLSPSHIRGAVLETFGAGNIPFDVIPALKSAVQRGVVIVNVTQCLHGSVSDAYEPARKLVEAGINLGYDMTTEAAYTKLVYLLAQGHTSAEVAAKVSTNIRGELTPPQAADVRKGPLSIAELPIRYERTVPGRLSVDYGTTHGSIGNVK</sequence>
<reference evidence="6" key="2">
    <citation type="journal article" date="2022" name="Microb. Genom.">
        <title>A chromosome-scale genome assembly of the tomato pathogen Cladosporium fulvum reveals a compartmentalized genome architecture and the presence of a dispensable chromosome.</title>
        <authorList>
            <person name="Zaccaron A.Z."/>
            <person name="Chen L.H."/>
            <person name="Samaras A."/>
            <person name="Stergiopoulos I."/>
        </authorList>
    </citation>
    <scope>NUCLEOTIDE SEQUENCE</scope>
    <source>
        <strain evidence="6">Race5_Kim</strain>
    </source>
</reference>
<dbReference type="SFLD" id="SFLDS00057">
    <property type="entry name" value="Glutaminase/Asparaginase"/>
    <property type="match status" value="1"/>
</dbReference>
<dbReference type="InterPro" id="IPR027474">
    <property type="entry name" value="L-asparaginase_N"/>
</dbReference>
<evidence type="ECO:0000259" key="5">
    <source>
        <dbReference type="Pfam" id="PF17763"/>
    </source>
</evidence>
<evidence type="ECO:0000256" key="3">
    <source>
        <dbReference type="PROSITE-ProRule" id="PRU10100"/>
    </source>
</evidence>
<evidence type="ECO:0000259" key="4">
    <source>
        <dbReference type="Pfam" id="PF00710"/>
    </source>
</evidence>
<dbReference type="Gene3D" id="3.40.50.40">
    <property type="match status" value="1"/>
</dbReference>
<dbReference type="SMART" id="SM00870">
    <property type="entry name" value="Asparaginase"/>
    <property type="match status" value="1"/>
</dbReference>